<gene>
    <name evidence="1" type="ORF">MUN86_09660</name>
</gene>
<protein>
    <submittedName>
        <fullName evidence="1">Uncharacterized protein</fullName>
    </submittedName>
</protein>
<evidence type="ECO:0000313" key="2">
    <source>
        <dbReference type="Proteomes" id="UP000830401"/>
    </source>
</evidence>
<dbReference type="Proteomes" id="UP000830401">
    <property type="component" value="Chromosome"/>
</dbReference>
<dbReference type="RefSeq" id="WP_245124668.1">
    <property type="nucleotide sequence ID" value="NZ_CP095061.1"/>
</dbReference>
<name>A0ABY4GAZ7_9BACT</name>
<keyword evidence="2" id="KW-1185">Reference proteome</keyword>
<organism evidence="1 2">
    <name type="scientific">Hymenobacter volaticus</name>
    <dbReference type="NCBI Taxonomy" id="2932254"/>
    <lineage>
        <taxon>Bacteria</taxon>
        <taxon>Pseudomonadati</taxon>
        <taxon>Bacteroidota</taxon>
        <taxon>Cytophagia</taxon>
        <taxon>Cytophagales</taxon>
        <taxon>Hymenobacteraceae</taxon>
        <taxon>Hymenobacter</taxon>
    </lineage>
</organism>
<accession>A0ABY4GAZ7</accession>
<proteinExistence type="predicted"/>
<dbReference type="EMBL" id="CP095061">
    <property type="protein sequence ID" value="UOQ68083.1"/>
    <property type="molecule type" value="Genomic_DNA"/>
</dbReference>
<evidence type="ECO:0000313" key="1">
    <source>
        <dbReference type="EMBL" id="UOQ68083.1"/>
    </source>
</evidence>
<sequence>MMAIMGGGFYYQFKSDYPFVDPLIASVKKSQKIDNVSSTSYQCRLSNGEDTVYFDLELSGSNKAAIITGYAVRNNAVWEVKESNTEVAQTDQQ</sequence>
<reference evidence="1" key="1">
    <citation type="submission" date="2022-04" db="EMBL/GenBank/DDBJ databases">
        <title>Hymenobacter sp. isolated from the air.</title>
        <authorList>
            <person name="Won M."/>
            <person name="Lee C.-M."/>
            <person name="Woen H.-Y."/>
            <person name="Kwon S.-W."/>
        </authorList>
    </citation>
    <scope>NUCLEOTIDE SEQUENCE</scope>
    <source>
        <strain evidence="1">5420S-77</strain>
    </source>
</reference>